<name>A0ABR1H574_9HYPO</name>
<sequence>MPPESSTTDVATKTMEELRMLILEYKRSECVQHRQKLSSGEARAKRMMANEELAKTRELLGEIKLILDRRSANNLDEIFSEFNEIVDGRQRARDEEHDRGASEADEELSLQDGIQSEEPLYYSKEETEGLALDDIEECADEMESEAPRKVEPDDLSTSRLETLSPISLDSVNRTPSGYSLAND</sequence>
<feature type="compositionally biased region" description="Polar residues" evidence="1">
    <location>
        <begin position="155"/>
        <end position="183"/>
    </location>
</feature>
<gene>
    <name evidence="2" type="ORF">QQX98_005392</name>
</gene>
<feature type="region of interest" description="Disordered" evidence="1">
    <location>
        <begin position="88"/>
        <end position="183"/>
    </location>
</feature>
<protein>
    <submittedName>
        <fullName evidence="2">Uncharacterized protein</fullName>
    </submittedName>
</protein>
<dbReference type="Proteomes" id="UP001498476">
    <property type="component" value="Unassembled WGS sequence"/>
</dbReference>
<evidence type="ECO:0000256" key="1">
    <source>
        <dbReference type="SAM" id="MobiDB-lite"/>
    </source>
</evidence>
<comment type="caution">
    <text evidence="2">The sequence shown here is derived from an EMBL/GenBank/DDBJ whole genome shotgun (WGS) entry which is preliminary data.</text>
</comment>
<dbReference type="EMBL" id="JAZAVJ010000072">
    <property type="protein sequence ID" value="KAK7416195.1"/>
    <property type="molecule type" value="Genomic_DNA"/>
</dbReference>
<evidence type="ECO:0000313" key="2">
    <source>
        <dbReference type="EMBL" id="KAK7416195.1"/>
    </source>
</evidence>
<organism evidence="2 3">
    <name type="scientific">Neonectria punicea</name>
    <dbReference type="NCBI Taxonomy" id="979145"/>
    <lineage>
        <taxon>Eukaryota</taxon>
        <taxon>Fungi</taxon>
        <taxon>Dikarya</taxon>
        <taxon>Ascomycota</taxon>
        <taxon>Pezizomycotina</taxon>
        <taxon>Sordariomycetes</taxon>
        <taxon>Hypocreomycetidae</taxon>
        <taxon>Hypocreales</taxon>
        <taxon>Nectriaceae</taxon>
        <taxon>Neonectria</taxon>
    </lineage>
</organism>
<evidence type="ECO:0000313" key="3">
    <source>
        <dbReference type="Proteomes" id="UP001498476"/>
    </source>
</evidence>
<accession>A0ABR1H574</accession>
<keyword evidence="3" id="KW-1185">Reference proteome</keyword>
<proteinExistence type="predicted"/>
<feature type="compositionally biased region" description="Basic and acidic residues" evidence="1">
    <location>
        <begin position="88"/>
        <end position="102"/>
    </location>
</feature>
<feature type="compositionally biased region" description="Acidic residues" evidence="1">
    <location>
        <begin position="131"/>
        <end position="144"/>
    </location>
</feature>
<reference evidence="2 3" key="1">
    <citation type="journal article" date="2025" name="Microbiol. Resour. Announc.">
        <title>Draft genome sequences for Neonectria magnoliae and Neonectria punicea, canker pathogens of Liriodendron tulipifera and Acer saccharum in West Virginia.</title>
        <authorList>
            <person name="Petronek H.M."/>
            <person name="Kasson M.T."/>
            <person name="Metheny A.M."/>
            <person name="Stauder C.M."/>
            <person name="Lovett B."/>
            <person name="Lynch S.C."/>
            <person name="Garnas J.R."/>
            <person name="Kasson L.R."/>
            <person name="Stajich J.E."/>
        </authorList>
    </citation>
    <scope>NUCLEOTIDE SEQUENCE [LARGE SCALE GENOMIC DNA]</scope>
    <source>
        <strain evidence="2 3">NRRL 64653</strain>
    </source>
</reference>